<dbReference type="AlphaFoldDB" id="A0A834UH65"/>
<dbReference type="EMBL" id="JACSDY010000001">
    <property type="protein sequence ID" value="KAF7438827.1"/>
    <property type="molecule type" value="Genomic_DNA"/>
</dbReference>
<reference evidence="2" key="1">
    <citation type="journal article" date="2020" name="G3 (Bethesda)">
        <title>High-Quality Assemblies for Three Invasive Social Wasps from the &lt;i&gt;Vespula&lt;/i&gt; Genus.</title>
        <authorList>
            <person name="Harrop T.W.R."/>
            <person name="Guhlin J."/>
            <person name="McLaughlin G.M."/>
            <person name="Permina E."/>
            <person name="Stockwell P."/>
            <person name="Gilligan J."/>
            <person name="Le Lec M.F."/>
            <person name="Gruber M.A.M."/>
            <person name="Quinn O."/>
            <person name="Lovegrove M."/>
            <person name="Duncan E.J."/>
            <person name="Remnant E.J."/>
            <person name="Van Eeckhoven J."/>
            <person name="Graham B."/>
            <person name="Knapp R.A."/>
            <person name="Langford K.W."/>
            <person name="Kronenberg Z."/>
            <person name="Press M.O."/>
            <person name="Eacker S.M."/>
            <person name="Wilson-Rankin E.E."/>
            <person name="Purcell J."/>
            <person name="Lester P.J."/>
            <person name="Dearden P.K."/>
        </authorList>
    </citation>
    <scope>NUCLEOTIDE SEQUENCE</scope>
    <source>
        <strain evidence="2">Volc-1</strain>
    </source>
</reference>
<gene>
    <name evidence="2" type="ORF">H0235_001218</name>
</gene>
<comment type="caution">
    <text evidence="2">The sequence shown here is derived from an EMBL/GenBank/DDBJ whole genome shotgun (WGS) entry which is preliminary data.</text>
</comment>
<evidence type="ECO:0000313" key="3">
    <source>
        <dbReference type="Proteomes" id="UP000600918"/>
    </source>
</evidence>
<evidence type="ECO:0000256" key="1">
    <source>
        <dbReference type="SAM" id="MobiDB-lite"/>
    </source>
</evidence>
<feature type="region of interest" description="Disordered" evidence="1">
    <location>
        <begin position="56"/>
        <end position="75"/>
    </location>
</feature>
<dbReference type="Proteomes" id="UP000600918">
    <property type="component" value="Unassembled WGS sequence"/>
</dbReference>
<name>A0A834UH65_VESPE</name>
<evidence type="ECO:0000313" key="2">
    <source>
        <dbReference type="EMBL" id="KAF7438827.1"/>
    </source>
</evidence>
<keyword evidence="3" id="KW-1185">Reference proteome</keyword>
<sequence length="75" mass="8704">MKYFGSAARSTWWRNLFEPGPKQRIGERGTEGCSVKRRTREKVKKVAHCIEGWDTKDRSYGSETFQGSSKKDFDL</sequence>
<protein>
    <submittedName>
        <fullName evidence="2">Uncharacterized protein</fullName>
    </submittedName>
</protein>
<organism evidence="2 3">
    <name type="scientific">Vespula pensylvanica</name>
    <name type="common">Western yellow jacket</name>
    <name type="synonym">Wasp</name>
    <dbReference type="NCBI Taxonomy" id="30213"/>
    <lineage>
        <taxon>Eukaryota</taxon>
        <taxon>Metazoa</taxon>
        <taxon>Ecdysozoa</taxon>
        <taxon>Arthropoda</taxon>
        <taxon>Hexapoda</taxon>
        <taxon>Insecta</taxon>
        <taxon>Pterygota</taxon>
        <taxon>Neoptera</taxon>
        <taxon>Endopterygota</taxon>
        <taxon>Hymenoptera</taxon>
        <taxon>Apocrita</taxon>
        <taxon>Aculeata</taxon>
        <taxon>Vespoidea</taxon>
        <taxon>Vespidae</taxon>
        <taxon>Vespinae</taxon>
        <taxon>Vespula</taxon>
    </lineage>
</organism>
<proteinExistence type="predicted"/>
<accession>A0A834UH65</accession>